<organism evidence="2 3">
    <name type="scientific">Aquisalimonas asiatica</name>
    <dbReference type="NCBI Taxonomy" id="406100"/>
    <lineage>
        <taxon>Bacteria</taxon>
        <taxon>Pseudomonadati</taxon>
        <taxon>Pseudomonadota</taxon>
        <taxon>Gammaproteobacteria</taxon>
        <taxon>Chromatiales</taxon>
        <taxon>Ectothiorhodospiraceae</taxon>
        <taxon>Aquisalimonas</taxon>
    </lineage>
</organism>
<dbReference type="Proteomes" id="UP000199657">
    <property type="component" value="Unassembled WGS sequence"/>
</dbReference>
<keyword evidence="3" id="KW-1185">Reference proteome</keyword>
<dbReference type="OrthoDB" id="7062440at2"/>
<dbReference type="RefSeq" id="WP_091639302.1">
    <property type="nucleotide sequence ID" value="NZ_FOEG01000001.1"/>
</dbReference>
<accession>A0A1H8Q1D4</accession>
<keyword evidence="1" id="KW-0472">Membrane</keyword>
<feature type="transmembrane region" description="Helical" evidence="1">
    <location>
        <begin position="159"/>
        <end position="178"/>
    </location>
</feature>
<feature type="transmembrane region" description="Helical" evidence="1">
    <location>
        <begin position="184"/>
        <end position="205"/>
    </location>
</feature>
<evidence type="ECO:0000256" key="1">
    <source>
        <dbReference type="SAM" id="Phobius"/>
    </source>
</evidence>
<keyword evidence="1" id="KW-1133">Transmembrane helix</keyword>
<feature type="transmembrane region" description="Helical" evidence="1">
    <location>
        <begin position="329"/>
        <end position="348"/>
    </location>
</feature>
<dbReference type="PANTHER" id="PTHR31303">
    <property type="entry name" value="CTP-DEPENDENT DIACYLGLYCEROL KINASE 1"/>
    <property type="match status" value="1"/>
</dbReference>
<evidence type="ECO:0000313" key="2">
    <source>
        <dbReference type="EMBL" id="SEO48045.1"/>
    </source>
</evidence>
<keyword evidence="2" id="KW-0418">Kinase</keyword>
<feature type="transmembrane region" description="Helical" evidence="1">
    <location>
        <begin position="393"/>
        <end position="411"/>
    </location>
</feature>
<gene>
    <name evidence="2" type="ORF">SAMN04488052_101290</name>
</gene>
<dbReference type="AlphaFoldDB" id="A0A1H8Q1D4"/>
<evidence type="ECO:0000313" key="3">
    <source>
        <dbReference type="Proteomes" id="UP000199657"/>
    </source>
</evidence>
<feature type="transmembrane region" description="Helical" evidence="1">
    <location>
        <begin position="360"/>
        <end position="381"/>
    </location>
</feature>
<dbReference type="PANTHER" id="PTHR31303:SF1">
    <property type="entry name" value="CTP-DEPENDENT DIACYLGLYCEROL KINASE 1"/>
    <property type="match status" value="1"/>
</dbReference>
<protein>
    <submittedName>
        <fullName evidence="2">Phytol kinase</fullName>
    </submittedName>
</protein>
<feature type="transmembrane region" description="Helical" evidence="1">
    <location>
        <begin position="226"/>
        <end position="246"/>
    </location>
</feature>
<dbReference type="EMBL" id="FOEG01000001">
    <property type="protein sequence ID" value="SEO48045.1"/>
    <property type="molecule type" value="Genomic_DNA"/>
</dbReference>
<feature type="transmembrane region" description="Helical" evidence="1">
    <location>
        <begin position="119"/>
        <end position="138"/>
    </location>
</feature>
<dbReference type="STRING" id="406100.SAMN04488052_101290"/>
<feature type="transmembrane region" description="Helical" evidence="1">
    <location>
        <begin position="301"/>
        <end position="323"/>
    </location>
</feature>
<feature type="transmembrane region" description="Helical" evidence="1">
    <location>
        <begin position="37"/>
        <end position="54"/>
    </location>
</feature>
<dbReference type="GO" id="GO:0004143">
    <property type="term" value="F:ATP-dependent diacylglycerol kinase activity"/>
    <property type="evidence" value="ECO:0007669"/>
    <property type="project" value="InterPro"/>
</dbReference>
<keyword evidence="2" id="KW-0808">Transferase</keyword>
<name>A0A1H8Q1D4_9GAMM</name>
<dbReference type="InterPro" id="IPR037997">
    <property type="entry name" value="Dgk1-like"/>
</dbReference>
<feature type="transmembrane region" description="Helical" evidence="1">
    <location>
        <begin position="266"/>
        <end position="289"/>
    </location>
</feature>
<feature type="transmembrane region" description="Helical" evidence="1">
    <location>
        <begin position="6"/>
        <end position="25"/>
    </location>
</feature>
<reference evidence="2 3" key="1">
    <citation type="submission" date="2016-10" db="EMBL/GenBank/DDBJ databases">
        <authorList>
            <person name="de Groot N.N."/>
        </authorList>
    </citation>
    <scope>NUCLEOTIDE SEQUENCE [LARGE SCALE GENOMIC DNA]</scope>
    <source>
        <strain evidence="2 3">CGMCC 1.6291</strain>
    </source>
</reference>
<feature type="transmembrane region" description="Helical" evidence="1">
    <location>
        <begin position="60"/>
        <end position="83"/>
    </location>
</feature>
<feature type="transmembrane region" description="Helical" evidence="1">
    <location>
        <begin position="95"/>
        <end position="113"/>
    </location>
</feature>
<keyword evidence="1" id="KW-0812">Transmembrane</keyword>
<sequence length="446" mass="47773">MDPWLAITGVLAALTALGLGLWLCQRRFALHPELVRKLFHVGAGGICMTLPWVFTEAWPVLTLTGAALAGLVGVRILAAYGQGPGSILHDISRRSVGEIAFPVAVAVLFLLTADTPLLYVIPLLVLTLADAAAALAGLRYGTVRYTTSEGRKSLEGSAAFFLVTFLSVHVPLLLFSDVGRPESLLLGLVLALLVMLLEAIAWRGMDNIYIPLGCYLLLTTHWHADTGQLAGLLAVTAGLLAFAWWWRTRTTLHDSATLATALIGYLLWAVGGWIWLVPPLVVFITYVLLSRRLNGDGDHVHGLRALLSVTIPGGLWLLFALHLQRPELYAPYTAAFAAQLAIIGVARFRYQFPRTSNWRTWVTAALRAWALVYVPFAAMAASGATGAVTSHALLLQVAAGGAATALAALLFSRLQPGLDDCPVDNARWLRQGTIAAAVSPIALIGS</sequence>
<proteinExistence type="predicted"/>